<dbReference type="InterPro" id="IPR052935">
    <property type="entry name" value="Mg2+_PAP"/>
</dbReference>
<evidence type="ECO:0000259" key="3">
    <source>
        <dbReference type="Pfam" id="PF09949"/>
    </source>
</evidence>
<evidence type="ECO:0000256" key="2">
    <source>
        <dbReference type="SAM" id="SignalP"/>
    </source>
</evidence>
<feature type="transmembrane region" description="Helical" evidence="1">
    <location>
        <begin position="506"/>
        <end position="525"/>
    </location>
</feature>
<dbReference type="Pfam" id="PF09949">
    <property type="entry name" value="APP1_cat"/>
    <property type="match status" value="1"/>
</dbReference>
<organism evidence="4 5">
    <name type="scientific">Corynespora cassiicola Philippines</name>
    <dbReference type="NCBI Taxonomy" id="1448308"/>
    <lineage>
        <taxon>Eukaryota</taxon>
        <taxon>Fungi</taxon>
        <taxon>Dikarya</taxon>
        <taxon>Ascomycota</taxon>
        <taxon>Pezizomycotina</taxon>
        <taxon>Dothideomycetes</taxon>
        <taxon>Pleosporomycetidae</taxon>
        <taxon>Pleosporales</taxon>
        <taxon>Corynesporascaceae</taxon>
        <taxon>Corynespora</taxon>
    </lineage>
</organism>
<keyword evidence="5" id="KW-1185">Reference proteome</keyword>
<feature type="signal peptide" evidence="2">
    <location>
        <begin position="1"/>
        <end position="21"/>
    </location>
</feature>
<keyword evidence="2" id="KW-0732">Signal</keyword>
<name>A0A2T2NGW6_CORCC</name>
<dbReference type="AlphaFoldDB" id="A0A2T2NGW6"/>
<dbReference type="EMBL" id="KZ678138">
    <property type="protein sequence ID" value="PSN64684.1"/>
    <property type="molecule type" value="Genomic_DNA"/>
</dbReference>
<sequence length="526" mass="58169">MDARIARRFLLVGAAIAAVRAVAIPDPTAVPAKVEVRTPVVTPAAIRFDGSHSYMYDRRNVISDIANGADSVLDNWGSILKTDVPSFFTDGIPLWWSKVADSPSQVLSSLGIGEDSLDAKPTEVLNIPPYANWTDQGWNVRFHGNVYKVPDISEDRLNDLANGFLIDYKVEDLPENEQRQARNLTQAIFIVQQGDQNVSFHLEPAPLQGASGEPGGGNSITPNEGYVNVTFPYETTTLGDFDAFVPIQNFSSGEIMKGNETNNVQRLNVYTNGTDTGNATAFLVPPQGITFISDIDDILRVTKIYDPKEGIYNSFAKPFTAWENMPEIYANWSRTLPNSTHFHYLTTTPEQATRLYMDFIYKTYPGGSFDTRPLNFSDVSATLSIRMYLLTKVFETFPQRKFVLVADTSNSDVMKDYPQLAHDHPNQVQCIFLRNTSATDESDKFPYDTKGFEGLNSNSYMFFREPNDLTNLDIANGQCLNTTIPQNVTFSTQAELLGIHGAGGRLAGSATMSFVVALAAAFFIGL</sequence>
<keyword evidence="1" id="KW-1133">Transmembrane helix</keyword>
<dbReference type="STRING" id="1448308.A0A2T2NGW6"/>
<evidence type="ECO:0000313" key="5">
    <source>
        <dbReference type="Proteomes" id="UP000240883"/>
    </source>
</evidence>
<evidence type="ECO:0000256" key="1">
    <source>
        <dbReference type="SAM" id="Phobius"/>
    </source>
</evidence>
<dbReference type="Proteomes" id="UP000240883">
    <property type="component" value="Unassembled WGS sequence"/>
</dbReference>
<protein>
    <recommendedName>
        <fullName evidence="3">Phosphatidate phosphatase APP1 catalytic domain-containing protein</fullName>
    </recommendedName>
</protein>
<feature type="chain" id="PRO_5015566992" description="Phosphatidate phosphatase APP1 catalytic domain-containing protein" evidence="2">
    <location>
        <begin position="22"/>
        <end position="526"/>
    </location>
</feature>
<gene>
    <name evidence="4" type="ORF">BS50DRAFT_529117</name>
</gene>
<dbReference type="GO" id="GO:0008195">
    <property type="term" value="F:phosphatidate phosphatase activity"/>
    <property type="evidence" value="ECO:0007669"/>
    <property type="project" value="InterPro"/>
</dbReference>
<evidence type="ECO:0000313" key="4">
    <source>
        <dbReference type="EMBL" id="PSN64684.1"/>
    </source>
</evidence>
<keyword evidence="1" id="KW-0472">Membrane</keyword>
<proteinExistence type="predicted"/>
<dbReference type="OrthoDB" id="414243at2759"/>
<dbReference type="PANTHER" id="PTHR28208:SF2">
    <property type="entry name" value="PHOSPHATIDATE PHOSPHATASE APP1 CATALYTIC DOMAIN-CONTAINING PROTEIN"/>
    <property type="match status" value="1"/>
</dbReference>
<reference evidence="4 5" key="1">
    <citation type="journal article" date="2018" name="Front. Microbiol.">
        <title>Genome-Wide Analysis of Corynespora cassiicola Leaf Fall Disease Putative Effectors.</title>
        <authorList>
            <person name="Lopez D."/>
            <person name="Ribeiro S."/>
            <person name="Label P."/>
            <person name="Fumanal B."/>
            <person name="Venisse J.S."/>
            <person name="Kohler A."/>
            <person name="de Oliveira R.R."/>
            <person name="Labutti K."/>
            <person name="Lipzen A."/>
            <person name="Lail K."/>
            <person name="Bauer D."/>
            <person name="Ohm R.A."/>
            <person name="Barry K.W."/>
            <person name="Spatafora J."/>
            <person name="Grigoriev I.V."/>
            <person name="Martin F.M."/>
            <person name="Pujade-Renaud V."/>
        </authorList>
    </citation>
    <scope>NUCLEOTIDE SEQUENCE [LARGE SCALE GENOMIC DNA]</scope>
    <source>
        <strain evidence="4 5">Philippines</strain>
    </source>
</reference>
<dbReference type="PANTHER" id="PTHR28208">
    <property type="entry name" value="PHOSPHATIDATE PHOSPHATASE APP1"/>
    <property type="match status" value="1"/>
</dbReference>
<feature type="domain" description="Phosphatidate phosphatase APP1 catalytic" evidence="3">
    <location>
        <begin position="289"/>
        <end position="435"/>
    </location>
</feature>
<keyword evidence="1" id="KW-0812">Transmembrane</keyword>
<dbReference type="InterPro" id="IPR019236">
    <property type="entry name" value="APP1_cat"/>
</dbReference>
<dbReference type="GO" id="GO:0030479">
    <property type="term" value="C:actin cortical patch"/>
    <property type="evidence" value="ECO:0007669"/>
    <property type="project" value="TreeGrafter"/>
</dbReference>
<accession>A0A2T2NGW6</accession>